<feature type="region of interest" description="Disordered" evidence="2">
    <location>
        <begin position="1"/>
        <end position="55"/>
    </location>
</feature>
<keyword evidence="4" id="KW-1185">Reference proteome</keyword>
<evidence type="ECO:0000256" key="2">
    <source>
        <dbReference type="SAM" id="MobiDB-lite"/>
    </source>
</evidence>
<evidence type="ECO:0000313" key="4">
    <source>
        <dbReference type="Proteomes" id="UP001362999"/>
    </source>
</evidence>
<feature type="compositionally biased region" description="Low complexity" evidence="2">
    <location>
        <begin position="1"/>
        <end position="12"/>
    </location>
</feature>
<dbReference type="EMBL" id="JAWWNJ010000025">
    <property type="protein sequence ID" value="KAK7030575.1"/>
    <property type="molecule type" value="Genomic_DNA"/>
</dbReference>
<evidence type="ECO:0000256" key="1">
    <source>
        <dbReference type="SAM" id="Coils"/>
    </source>
</evidence>
<reference evidence="3 4" key="1">
    <citation type="journal article" date="2024" name="J Genomics">
        <title>Draft genome sequencing and assembly of Favolaschia claudopus CIRM-BRFM 2984 isolated from oak limbs.</title>
        <authorList>
            <person name="Navarro D."/>
            <person name="Drula E."/>
            <person name="Chaduli D."/>
            <person name="Cazenave R."/>
            <person name="Ahrendt S."/>
            <person name="Wang J."/>
            <person name="Lipzen A."/>
            <person name="Daum C."/>
            <person name="Barry K."/>
            <person name="Grigoriev I.V."/>
            <person name="Favel A."/>
            <person name="Rosso M.N."/>
            <person name="Martin F."/>
        </authorList>
    </citation>
    <scope>NUCLEOTIDE SEQUENCE [LARGE SCALE GENOMIC DNA]</scope>
    <source>
        <strain evidence="3 4">CIRM-BRFM 2984</strain>
    </source>
</reference>
<sequence length="187" mass="21363">MSPATTSTSTSSVTPINRGSSPEVDLEDDPDNPRNNIVRKSPLKPAMNERRKAGARFTRRSQEFIEKCENLAEETSCWLFIAAQHPNATEPFYHYSSPKLIRDAKTDVEDITNLFNTLFTNLKTARQQDTLDLTKKLHDIEENFASTSQHLTDTLNEVAEHEKRIAEQEEQLNQYKALLAQQQQQSK</sequence>
<protein>
    <submittedName>
        <fullName evidence="3">Uncharacterized protein</fullName>
    </submittedName>
</protein>
<comment type="caution">
    <text evidence="3">The sequence shown here is derived from an EMBL/GenBank/DDBJ whole genome shotgun (WGS) entry which is preliminary data.</text>
</comment>
<evidence type="ECO:0000313" key="3">
    <source>
        <dbReference type="EMBL" id="KAK7030575.1"/>
    </source>
</evidence>
<dbReference type="AlphaFoldDB" id="A0AAW0BUF8"/>
<gene>
    <name evidence="3" type="ORF">R3P38DRAFT_2774895</name>
</gene>
<dbReference type="Proteomes" id="UP001362999">
    <property type="component" value="Unassembled WGS sequence"/>
</dbReference>
<proteinExistence type="predicted"/>
<accession>A0AAW0BUF8</accession>
<organism evidence="3 4">
    <name type="scientific">Favolaschia claudopus</name>
    <dbReference type="NCBI Taxonomy" id="2862362"/>
    <lineage>
        <taxon>Eukaryota</taxon>
        <taxon>Fungi</taxon>
        <taxon>Dikarya</taxon>
        <taxon>Basidiomycota</taxon>
        <taxon>Agaricomycotina</taxon>
        <taxon>Agaricomycetes</taxon>
        <taxon>Agaricomycetidae</taxon>
        <taxon>Agaricales</taxon>
        <taxon>Marasmiineae</taxon>
        <taxon>Mycenaceae</taxon>
        <taxon>Favolaschia</taxon>
    </lineage>
</organism>
<feature type="coiled-coil region" evidence="1">
    <location>
        <begin position="151"/>
        <end position="185"/>
    </location>
</feature>
<name>A0AAW0BUF8_9AGAR</name>
<keyword evidence="1" id="KW-0175">Coiled coil</keyword>